<evidence type="ECO:0000313" key="3">
    <source>
        <dbReference type="Proteomes" id="UP000801492"/>
    </source>
</evidence>
<protein>
    <recommendedName>
        <fullName evidence="1">Reverse transcriptase domain-containing protein</fullName>
    </recommendedName>
</protein>
<dbReference type="GO" id="GO:0071897">
    <property type="term" value="P:DNA biosynthetic process"/>
    <property type="evidence" value="ECO:0007669"/>
    <property type="project" value="UniProtKB-ARBA"/>
</dbReference>
<organism evidence="2 3">
    <name type="scientific">Ignelater luminosus</name>
    <name type="common">Cucubano</name>
    <name type="synonym">Pyrophorus luminosus</name>
    <dbReference type="NCBI Taxonomy" id="2038154"/>
    <lineage>
        <taxon>Eukaryota</taxon>
        <taxon>Metazoa</taxon>
        <taxon>Ecdysozoa</taxon>
        <taxon>Arthropoda</taxon>
        <taxon>Hexapoda</taxon>
        <taxon>Insecta</taxon>
        <taxon>Pterygota</taxon>
        <taxon>Neoptera</taxon>
        <taxon>Endopterygota</taxon>
        <taxon>Coleoptera</taxon>
        <taxon>Polyphaga</taxon>
        <taxon>Elateriformia</taxon>
        <taxon>Elateroidea</taxon>
        <taxon>Elateridae</taxon>
        <taxon>Agrypninae</taxon>
        <taxon>Pyrophorini</taxon>
        <taxon>Ignelater</taxon>
    </lineage>
</organism>
<comment type="caution">
    <text evidence="2">The sequence shown here is derived from an EMBL/GenBank/DDBJ whole genome shotgun (WGS) entry which is preliminary data.</text>
</comment>
<gene>
    <name evidence="2" type="ORF">ILUMI_05539</name>
</gene>
<dbReference type="SUPFAM" id="SSF56672">
    <property type="entry name" value="DNA/RNA polymerases"/>
    <property type="match status" value="1"/>
</dbReference>
<proteinExistence type="predicted"/>
<feature type="domain" description="Reverse transcriptase" evidence="1">
    <location>
        <begin position="1"/>
        <end position="167"/>
    </location>
</feature>
<dbReference type="PROSITE" id="PS50878">
    <property type="entry name" value="RT_POL"/>
    <property type="match status" value="1"/>
</dbReference>
<dbReference type="OrthoDB" id="6776488at2759"/>
<dbReference type="InterPro" id="IPR043502">
    <property type="entry name" value="DNA/RNA_pol_sf"/>
</dbReference>
<dbReference type="EMBL" id="VTPC01002078">
    <property type="protein sequence ID" value="KAF2900646.1"/>
    <property type="molecule type" value="Genomic_DNA"/>
</dbReference>
<evidence type="ECO:0000313" key="2">
    <source>
        <dbReference type="EMBL" id="KAF2900646.1"/>
    </source>
</evidence>
<dbReference type="AlphaFoldDB" id="A0A8K0GIK4"/>
<dbReference type="InterPro" id="IPR000477">
    <property type="entry name" value="RT_dom"/>
</dbReference>
<dbReference type="PANTHER" id="PTHR33332">
    <property type="entry name" value="REVERSE TRANSCRIPTASE DOMAIN-CONTAINING PROTEIN"/>
    <property type="match status" value="1"/>
</dbReference>
<evidence type="ECO:0000259" key="1">
    <source>
        <dbReference type="PROSITE" id="PS50878"/>
    </source>
</evidence>
<reference evidence="2" key="1">
    <citation type="submission" date="2019-08" db="EMBL/GenBank/DDBJ databases">
        <title>The genome of the North American firefly Photinus pyralis.</title>
        <authorList>
            <consortium name="Photinus pyralis genome working group"/>
            <person name="Fallon T.R."/>
            <person name="Sander Lower S.E."/>
            <person name="Weng J.-K."/>
        </authorList>
    </citation>
    <scope>NUCLEOTIDE SEQUENCE</scope>
    <source>
        <strain evidence="2">TRF0915ILg1</strain>
        <tissue evidence="2">Whole body</tissue>
    </source>
</reference>
<dbReference type="Pfam" id="PF00078">
    <property type="entry name" value="RVT_1"/>
    <property type="match status" value="1"/>
</dbReference>
<accession>A0A8K0GIK4</accession>
<name>A0A8K0GIK4_IGNLU</name>
<dbReference type="Proteomes" id="UP000801492">
    <property type="component" value="Unassembled WGS sequence"/>
</dbReference>
<sequence>MVALILLDFSKAFDTINYELLVAVPHYIGANANVRKSFTSYLSNRYQKVKTADHISTSHLVQSGVPQGSILEPTLYAVYTSCFSDYIQQSKVHFYADDTQLYFSFKPENAQLASVLINEDLHKLFSMSQDHCLKINSSKSYIMVFGNRNFRSALASQINASIGGNNIQYVDAARNLGLYLDDSLCFKTHVSKAIQKAYASLKLLYANRFMLNTNLEIMLCDSMVFSQFNFCDQVYGACLDKIDVNRVQRVQTACLRFI</sequence>
<keyword evidence="3" id="KW-1185">Reference proteome</keyword>